<dbReference type="Proteomes" id="UP001149400">
    <property type="component" value="Unassembled WGS sequence"/>
</dbReference>
<reference evidence="1" key="1">
    <citation type="submission" date="2021-12" db="EMBL/GenBank/DDBJ databases">
        <title>Enterovibrio ZSDZ35 sp. nov. and Enterovibrio ZSDZ42 sp. nov., isolated from coastal seawater in Qingdao.</title>
        <authorList>
            <person name="Zhang P."/>
        </authorList>
    </citation>
    <scope>NUCLEOTIDE SEQUENCE</scope>
    <source>
        <strain evidence="1">ZSDZ42</strain>
    </source>
</reference>
<keyword evidence="2" id="KW-1185">Reference proteome</keyword>
<sequence>SLSMSYDSIHNITAKNQLHERLPLDGTGWNALQGTSYDWQYDYAGSAQPHAASNIGNRTFSYDANGNQTGWTNDDNGTRRDIVWDEENRIRTVTD</sequence>
<dbReference type="RefSeq" id="WP_274167203.1">
    <property type="nucleotide sequence ID" value="NZ_JAJUBC010000157.1"/>
</dbReference>
<feature type="non-terminal residue" evidence="1">
    <location>
        <position position="95"/>
    </location>
</feature>
<proteinExistence type="predicted"/>
<comment type="caution">
    <text evidence="1">The sequence shown here is derived from an EMBL/GenBank/DDBJ whole genome shotgun (WGS) entry which is preliminary data.</text>
</comment>
<evidence type="ECO:0000313" key="1">
    <source>
        <dbReference type="EMBL" id="MDD1796500.1"/>
    </source>
</evidence>
<dbReference type="EMBL" id="JAJUBC010000157">
    <property type="protein sequence ID" value="MDD1796500.1"/>
    <property type="molecule type" value="Genomic_DNA"/>
</dbReference>
<organism evidence="1 2">
    <name type="scientific">Enterovibrio gelatinilyticus</name>
    <dbReference type="NCBI Taxonomy" id="2899819"/>
    <lineage>
        <taxon>Bacteria</taxon>
        <taxon>Pseudomonadati</taxon>
        <taxon>Pseudomonadota</taxon>
        <taxon>Gammaproteobacteria</taxon>
        <taxon>Vibrionales</taxon>
        <taxon>Vibrionaceae</taxon>
        <taxon>Enterovibrio</taxon>
    </lineage>
</organism>
<gene>
    <name evidence="1" type="ORF">LRP50_25650</name>
</gene>
<evidence type="ECO:0000313" key="2">
    <source>
        <dbReference type="Proteomes" id="UP001149400"/>
    </source>
</evidence>
<name>A0ABT5R8E2_9GAMM</name>
<protein>
    <recommendedName>
        <fullName evidence="3">YD repeat-containing protein</fullName>
    </recommendedName>
</protein>
<evidence type="ECO:0008006" key="3">
    <source>
        <dbReference type="Google" id="ProtNLM"/>
    </source>
</evidence>
<dbReference type="Gene3D" id="2.180.10.10">
    <property type="entry name" value="RHS repeat-associated core"/>
    <property type="match status" value="1"/>
</dbReference>
<feature type="non-terminal residue" evidence="1">
    <location>
        <position position="1"/>
    </location>
</feature>
<accession>A0ABT5R8E2</accession>